<dbReference type="PRINTS" id="PR00320">
    <property type="entry name" value="GPROTEINBRPT"/>
</dbReference>
<accession>A0AAP5I2E6</accession>
<feature type="repeat" description="WD" evidence="3">
    <location>
        <begin position="1071"/>
        <end position="1094"/>
    </location>
</feature>
<sequence length="1535" mass="173384">MESKALPKKNQVAAPDASTTTPSNPIVQTVTTSWFETTHVVTIGIDDYKNGVPSLGKAVSDAVKIAEIIEQLKPTEKVKYYFSLAPKSKLAEEVQQTIKRLNGDVYDSNQEGFRKLLNKLQEEGTVGTNDRIIFYFAGHGIALAFARLPKDDGNSKDSQLQVKLDEKPRGYLLFQDANKGDRDTFFGMDELIESLKKIQCRHGLIILDCCFAGAIEWSLYRGITRQIGDDLEVTPSILDRYITKNAWQILTSSSENQKTNEVLIVEELLEKSSRGSLENSPFVITLKKALIDSEADSSQKRGFIHTTRLIDYLREEVESKSSEANKLQTPCIFPFPLKHEQTAEFVFLLGGKKLDEVKSDLPKDPEIDEKDNPYLGLLSYSPDDSKIFFGRKRLIDKLFHHVKQNKFPLTVVLGASGSGKSSLVKAGLIPKMFPKLENSQHIHKGWVEFRPGLSPGDRLELARKELQIDTIPQGKKRLLVIDQFEEVETHCQDKEHKNKFWEELIKLITENAEKIDVVLTLRSDYEMILRSQFESAFRDKSKSQIETSNYWLYARFTVPTIEQEEREYLEEMIEKPASIKAVFFEDNKDNGERTLVKRLSREVAGMPGALPLLSVALQSMYKSFTQRYLDSVQKGEPVKREITWVDYKNLGGGVVASVTRRADQLSKKLVEEDNAYSHTVRQVMLRMISLQGTRLTRRQVPKSELKYLNQKENERVETVIKHFSAARLIVEGSNDEPYVEPAHDALVVSWDKLQEWIQEDKDVNDLILQRSLNAQVSDWKNNEKPETRLWHDDDRLPRLKQVLEDEAKNWLNEQETEFVEQSLKQKRKQEDELTQNRINELTPLANSRFKDHEQLEALTHILKAGKLLQKLIRENSPHLSRETRLNTQLVLRQILSKVEEKNRFMLQNLGDAVDFSRDGQIIAAVDESKIVKLFDPEGKQINPRQMNGDMLMKIRDVPGGEMITLKGGSKYLYLLEPDGTLWFLNSYLSPDGGCYVQRGWQLREGKITLYSLDGAEPKTLKGLDEETFMTVAFSPDSQVIASGGWKGWLYLWKRDGELITRQETGGGSFNAIDFSPNGEMLATGSNDGKVRLWKPDGTLLKEFQAHNDTIWGLCFSSNGEMFATGSNDRTVKLWKPDGTKVKTLEGHKGIVRAVAFNPNDNQNLASASYDGSVKIWNLGGTGLKILDQHEDSVYTVRFSPDGKTILTTSGHGKVSSWRTDGTLFKQASWHNGPISTLDFSPNGEMIVTASGDKEVRLRNSDGDLIKYIKQKKERDKSEWDQIEVLGVSFSPNNQVIALADLQGSIKLYNLSDGTFRTLRDGSRDPSPAWAVKFSPNGNILASAHNEGAVALWQLDGTLLNILPHDQKDTTFTKTDGVYYNSVLGLDFSPNGDLIASAHIDGTVKLWRLDGSSDKPLILGEYSSDILVRSLRFSPKGALLASAYTDGTVKLWNLDGSLHKILEGHKNRVTAVDFSPNGNILASASEDQTVILWNLERSQDLDGLLQRGCEWAEGYLRNNPNITNEDRRIILNIGDI</sequence>
<evidence type="ECO:0000259" key="5">
    <source>
        <dbReference type="Pfam" id="PF00656"/>
    </source>
</evidence>
<name>A0AAP5I2E6_9CYAN</name>
<dbReference type="InterPro" id="IPR015943">
    <property type="entry name" value="WD40/YVTN_repeat-like_dom_sf"/>
</dbReference>
<keyword evidence="9" id="KW-1185">Reference proteome</keyword>
<dbReference type="Pfam" id="PF00400">
    <property type="entry name" value="WD40"/>
    <property type="match status" value="8"/>
</dbReference>
<feature type="repeat" description="WD" evidence="3">
    <location>
        <begin position="1227"/>
        <end position="1257"/>
    </location>
</feature>
<feature type="repeat" description="WD" evidence="3">
    <location>
        <begin position="1427"/>
        <end position="1454"/>
    </location>
</feature>
<dbReference type="InterPro" id="IPR019775">
    <property type="entry name" value="WD40_repeat_CS"/>
</dbReference>
<feature type="region of interest" description="Disordered" evidence="4">
    <location>
        <begin position="1"/>
        <end position="25"/>
    </location>
</feature>
<dbReference type="InterPro" id="IPR020472">
    <property type="entry name" value="WD40_PAC1"/>
</dbReference>
<evidence type="ECO:0000256" key="1">
    <source>
        <dbReference type="ARBA" id="ARBA00022574"/>
    </source>
</evidence>
<feature type="domain" description="Novel STAND NTPase 1" evidence="7">
    <location>
        <begin position="373"/>
        <end position="785"/>
    </location>
</feature>
<dbReference type="PROSITE" id="PS00678">
    <property type="entry name" value="WD_REPEATS_1"/>
    <property type="match status" value="3"/>
</dbReference>
<dbReference type="Gene3D" id="3.40.50.1460">
    <property type="match status" value="1"/>
</dbReference>
<dbReference type="Gene3D" id="2.130.10.10">
    <property type="entry name" value="YVTN repeat-like/Quinoprotein amine dehydrogenase"/>
    <property type="match status" value="3"/>
</dbReference>
<feature type="repeat" description="WD" evidence="3">
    <location>
        <begin position="1186"/>
        <end position="1217"/>
    </location>
</feature>
<evidence type="ECO:0000256" key="3">
    <source>
        <dbReference type="PROSITE-ProRule" id="PRU00221"/>
    </source>
</evidence>
<dbReference type="GO" id="GO:0006508">
    <property type="term" value="P:proteolysis"/>
    <property type="evidence" value="ECO:0007669"/>
    <property type="project" value="InterPro"/>
</dbReference>
<dbReference type="InterPro" id="IPR024977">
    <property type="entry name" value="Apc4-like_WD40_dom"/>
</dbReference>
<dbReference type="PANTHER" id="PTHR19848">
    <property type="entry name" value="WD40 REPEAT PROTEIN"/>
    <property type="match status" value="1"/>
</dbReference>
<dbReference type="SUPFAM" id="SSF50978">
    <property type="entry name" value="WD40 repeat-like"/>
    <property type="match status" value="2"/>
</dbReference>
<dbReference type="Pfam" id="PF12894">
    <property type="entry name" value="ANAPC4_WD40"/>
    <property type="match status" value="1"/>
</dbReference>
<proteinExistence type="predicted"/>
<comment type="caution">
    <text evidence="8">The sequence shown here is derived from an EMBL/GenBank/DDBJ whole genome shotgun (WGS) entry which is preliminary data.</text>
</comment>
<reference evidence="9" key="1">
    <citation type="journal article" date="2021" name="Science">
        <title>Hunting the eagle killer: A cyanobacterial neurotoxin causes vacuolar myelinopathy.</title>
        <authorList>
            <person name="Breinlinger S."/>
            <person name="Phillips T.J."/>
            <person name="Haram B.N."/>
            <person name="Mares J."/>
            <person name="Martinez Yerena J.A."/>
            <person name="Hrouzek P."/>
            <person name="Sobotka R."/>
            <person name="Henderson W.M."/>
            <person name="Schmieder P."/>
            <person name="Williams S.M."/>
            <person name="Lauderdale J.D."/>
            <person name="Wilde H.D."/>
            <person name="Gerrin W."/>
            <person name="Kust A."/>
            <person name="Washington J.W."/>
            <person name="Wagner C."/>
            <person name="Geier B."/>
            <person name="Liebeke M."/>
            <person name="Enke H."/>
            <person name="Niedermeyer T.H.J."/>
            <person name="Wilde S.B."/>
        </authorList>
    </citation>
    <scope>NUCLEOTIDE SEQUENCE [LARGE SCALE GENOMIC DNA]</scope>
    <source>
        <strain evidence="9">Thurmond2011</strain>
    </source>
</reference>
<dbReference type="RefSeq" id="WP_208338812.1">
    <property type="nucleotide sequence ID" value="NZ_CAWQFN010000334.1"/>
</dbReference>
<evidence type="ECO:0000259" key="7">
    <source>
        <dbReference type="Pfam" id="PF20703"/>
    </source>
</evidence>
<evidence type="ECO:0000259" key="6">
    <source>
        <dbReference type="Pfam" id="PF12894"/>
    </source>
</evidence>
<feature type="domain" description="Anaphase-promoting complex subunit 4-like WD40" evidence="6">
    <location>
        <begin position="1386"/>
        <end position="1453"/>
    </location>
</feature>
<evidence type="ECO:0000256" key="2">
    <source>
        <dbReference type="ARBA" id="ARBA00022737"/>
    </source>
</evidence>
<keyword evidence="1 3" id="KW-0853">WD repeat</keyword>
<dbReference type="PROSITE" id="PS50294">
    <property type="entry name" value="WD_REPEATS_REGION"/>
    <property type="match status" value="8"/>
</dbReference>
<dbReference type="InterPro" id="IPR029030">
    <property type="entry name" value="Caspase-like_dom_sf"/>
</dbReference>
<feature type="domain" description="Peptidase C14 caspase" evidence="5">
    <location>
        <begin position="40"/>
        <end position="333"/>
    </location>
</feature>
<dbReference type="InterPro" id="IPR001680">
    <property type="entry name" value="WD40_rpt"/>
</dbReference>
<dbReference type="InterPro" id="IPR027417">
    <property type="entry name" value="P-loop_NTPase"/>
</dbReference>
<dbReference type="InterPro" id="IPR011041">
    <property type="entry name" value="Quinoprot_gluc/sorb_DH_b-prop"/>
</dbReference>
<feature type="repeat" description="WD" evidence="3">
    <location>
        <begin position="1103"/>
        <end position="1135"/>
    </location>
</feature>
<dbReference type="Gene3D" id="3.40.50.300">
    <property type="entry name" value="P-loop containing nucleotide triphosphate hydrolases"/>
    <property type="match status" value="1"/>
</dbReference>
<dbReference type="SUPFAM" id="SSF52129">
    <property type="entry name" value="Caspase-like"/>
    <property type="match status" value="1"/>
</dbReference>
<dbReference type="SUPFAM" id="SSF52540">
    <property type="entry name" value="P-loop containing nucleoside triphosphate hydrolases"/>
    <property type="match status" value="1"/>
</dbReference>
<feature type="repeat" description="WD" evidence="3">
    <location>
        <begin position="1380"/>
        <end position="1409"/>
    </location>
</feature>
<evidence type="ECO:0000313" key="9">
    <source>
        <dbReference type="Proteomes" id="UP000667802"/>
    </source>
</evidence>
<dbReference type="InterPro" id="IPR011600">
    <property type="entry name" value="Pept_C14_caspase"/>
</dbReference>
<feature type="repeat" description="WD" evidence="3">
    <location>
        <begin position="1144"/>
        <end position="1178"/>
    </location>
</feature>
<feature type="repeat" description="WD" evidence="3">
    <location>
        <begin position="1330"/>
        <end position="1355"/>
    </location>
</feature>
<dbReference type="PROSITE" id="PS50082">
    <property type="entry name" value="WD_REPEATS_2"/>
    <property type="match status" value="9"/>
</dbReference>
<evidence type="ECO:0000256" key="4">
    <source>
        <dbReference type="SAM" id="MobiDB-lite"/>
    </source>
</evidence>
<feature type="repeat" description="WD" evidence="3">
    <location>
        <begin position="1461"/>
        <end position="1502"/>
    </location>
</feature>
<dbReference type="Pfam" id="PF00656">
    <property type="entry name" value="Peptidase_C14"/>
    <property type="match status" value="1"/>
</dbReference>
<dbReference type="Proteomes" id="UP000667802">
    <property type="component" value="Unassembled WGS sequence"/>
</dbReference>
<dbReference type="Pfam" id="PF20703">
    <property type="entry name" value="nSTAND1"/>
    <property type="match status" value="1"/>
</dbReference>
<dbReference type="CDD" id="cd00200">
    <property type="entry name" value="WD40"/>
    <property type="match status" value="2"/>
</dbReference>
<dbReference type="GO" id="GO:0004197">
    <property type="term" value="F:cysteine-type endopeptidase activity"/>
    <property type="evidence" value="ECO:0007669"/>
    <property type="project" value="InterPro"/>
</dbReference>
<organism evidence="8 9">
    <name type="scientific">Aetokthonos hydrillicola Thurmond2011</name>
    <dbReference type="NCBI Taxonomy" id="2712845"/>
    <lineage>
        <taxon>Bacteria</taxon>
        <taxon>Bacillati</taxon>
        <taxon>Cyanobacteriota</taxon>
        <taxon>Cyanophyceae</taxon>
        <taxon>Nostocales</taxon>
        <taxon>Hapalosiphonaceae</taxon>
        <taxon>Aetokthonos</taxon>
    </lineage>
</organism>
<dbReference type="SUPFAM" id="SSF50952">
    <property type="entry name" value="Soluble quinoprotein glucose dehydrogenase"/>
    <property type="match status" value="1"/>
</dbReference>
<dbReference type="InterPro" id="IPR036322">
    <property type="entry name" value="WD40_repeat_dom_sf"/>
</dbReference>
<keyword evidence="2" id="KW-0677">Repeat</keyword>
<dbReference type="SMART" id="SM00320">
    <property type="entry name" value="WD40"/>
    <property type="match status" value="12"/>
</dbReference>
<gene>
    <name evidence="8" type="ORF">G7B40_002480</name>
</gene>
<evidence type="ECO:0000313" key="8">
    <source>
        <dbReference type="EMBL" id="MDR9893455.1"/>
    </source>
</evidence>
<dbReference type="InterPro" id="IPR049052">
    <property type="entry name" value="nSTAND1"/>
</dbReference>
<dbReference type="PANTHER" id="PTHR19848:SF8">
    <property type="entry name" value="F-BOX AND WD REPEAT DOMAIN CONTAINING 7"/>
    <property type="match status" value="1"/>
</dbReference>
<dbReference type="EMBL" id="JAALHA020000001">
    <property type="protein sequence ID" value="MDR9893455.1"/>
    <property type="molecule type" value="Genomic_DNA"/>
</dbReference>
<protein>
    <submittedName>
        <fullName evidence="8">Caspase family protein</fullName>
    </submittedName>
</protein>